<evidence type="ECO:0000256" key="5">
    <source>
        <dbReference type="SAM" id="Phobius"/>
    </source>
</evidence>
<dbReference type="Pfam" id="PF03669">
    <property type="entry name" value="ASTER"/>
    <property type="match status" value="1"/>
</dbReference>
<dbReference type="Proteomes" id="UP000799439">
    <property type="component" value="Unassembled WGS sequence"/>
</dbReference>
<dbReference type="EMBL" id="ML996085">
    <property type="protein sequence ID" value="KAF2153073.1"/>
    <property type="molecule type" value="Genomic_DNA"/>
</dbReference>
<comment type="subcellular location">
    <subcellularLocation>
        <location evidence="1">Membrane</location>
    </subcellularLocation>
</comment>
<evidence type="ECO:0008006" key="8">
    <source>
        <dbReference type="Google" id="ProtNLM"/>
    </source>
</evidence>
<name>A0A9P4MHE1_9PEZI</name>
<dbReference type="GO" id="GO:0045048">
    <property type="term" value="P:protein insertion into ER membrane"/>
    <property type="evidence" value="ECO:0007669"/>
    <property type="project" value="InterPro"/>
</dbReference>
<comment type="caution">
    <text evidence="6">The sequence shown here is derived from an EMBL/GenBank/DDBJ whole genome shotgun (WGS) entry which is preliminary data.</text>
</comment>
<dbReference type="OrthoDB" id="284718at2759"/>
<dbReference type="PANTHER" id="PTHR28038">
    <property type="entry name" value="ADL329WP"/>
    <property type="match status" value="1"/>
</dbReference>
<organism evidence="6 7">
    <name type="scientific">Myriangium duriaei CBS 260.36</name>
    <dbReference type="NCBI Taxonomy" id="1168546"/>
    <lineage>
        <taxon>Eukaryota</taxon>
        <taxon>Fungi</taxon>
        <taxon>Dikarya</taxon>
        <taxon>Ascomycota</taxon>
        <taxon>Pezizomycotina</taxon>
        <taxon>Dothideomycetes</taxon>
        <taxon>Dothideomycetidae</taxon>
        <taxon>Myriangiales</taxon>
        <taxon>Myriangiaceae</taxon>
        <taxon>Myriangium</taxon>
    </lineage>
</organism>
<dbReference type="InterPro" id="IPR005351">
    <property type="entry name" value="ASTER"/>
</dbReference>
<feature type="transmembrane region" description="Helical" evidence="5">
    <location>
        <begin position="40"/>
        <end position="60"/>
    </location>
</feature>
<dbReference type="AlphaFoldDB" id="A0A9P4MHE1"/>
<reference evidence="6" key="1">
    <citation type="journal article" date="2020" name="Stud. Mycol.">
        <title>101 Dothideomycetes genomes: a test case for predicting lifestyles and emergence of pathogens.</title>
        <authorList>
            <person name="Haridas S."/>
            <person name="Albert R."/>
            <person name="Binder M."/>
            <person name="Bloem J."/>
            <person name="Labutti K."/>
            <person name="Salamov A."/>
            <person name="Andreopoulos B."/>
            <person name="Baker S."/>
            <person name="Barry K."/>
            <person name="Bills G."/>
            <person name="Bluhm B."/>
            <person name="Cannon C."/>
            <person name="Castanera R."/>
            <person name="Culley D."/>
            <person name="Daum C."/>
            <person name="Ezra D."/>
            <person name="Gonzalez J."/>
            <person name="Henrissat B."/>
            <person name="Kuo A."/>
            <person name="Liang C."/>
            <person name="Lipzen A."/>
            <person name="Lutzoni F."/>
            <person name="Magnuson J."/>
            <person name="Mondo S."/>
            <person name="Nolan M."/>
            <person name="Ohm R."/>
            <person name="Pangilinan J."/>
            <person name="Park H.-J."/>
            <person name="Ramirez L."/>
            <person name="Alfaro M."/>
            <person name="Sun H."/>
            <person name="Tritt A."/>
            <person name="Yoshinaga Y."/>
            <person name="Zwiers L.-H."/>
            <person name="Turgeon B."/>
            <person name="Goodwin S."/>
            <person name="Spatafora J."/>
            <person name="Crous P."/>
            <person name="Grigoriev I."/>
        </authorList>
    </citation>
    <scope>NUCLEOTIDE SEQUENCE</scope>
    <source>
        <strain evidence="6">CBS 260.36</strain>
    </source>
</reference>
<keyword evidence="2 5" id="KW-0812">Transmembrane</keyword>
<evidence type="ECO:0000256" key="3">
    <source>
        <dbReference type="ARBA" id="ARBA00022989"/>
    </source>
</evidence>
<evidence type="ECO:0000256" key="2">
    <source>
        <dbReference type="ARBA" id="ARBA00022692"/>
    </source>
</evidence>
<keyword evidence="4 5" id="KW-0472">Membrane</keyword>
<keyword evidence="7" id="KW-1185">Reference proteome</keyword>
<gene>
    <name evidence="6" type="ORF">K461DRAFT_277871</name>
</gene>
<evidence type="ECO:0000313" key="7">
    <source>
        <dbReference type="Proteomes" id="UP000799439"/>
    </source>
</evidence>
<sequence length="111" mass="11720">MSKRDMRRSDLVVPYLEPAVAKSDMDFASTLGSTLPMAAIFLRSKMIGWVAVTFAIQTWLAESPDKKASTSGIYQVGMAFMSLGVSYMSLFLPPTPSAVPTGAGAASPAPA</sequence>
<evidence type="ECO:0000256" key="1">
    <source>
        <dbReference type="ARBA" id="ARBA00004370"/>
    </source>
</evidence>
<protein>
    <recommendedName>
        <fullName evidence="8">Protein Asterix</fullName>
    </recommendedName>
</protein>
<proteinExistence type="predicted"/>
<dbReference type="PANTHER" id="PTHR28038:SF1">
    <property type="entry name" value="ADL329WP"/>
    <property type="match status" value="1"/>
</dbReference>
<feature type="transmembrane region" description="Helical" evidence="5">
    <location>
        <begin position="72"/>
        <end position="92"/>
    </location>
</feature>
<dbReference type="GO" id="GO:0005789">
    <property type="term" value="C:endoplasmic reticulum membrane"/>
    <property type="evidence" value="ECO:0007669"/>
    <property type="project" value="InterPro"/>
</dbReference>
<keyword evidence="3 5" id="KW-1133">Transmembrane helix</keyword>
<evidence type="ECO:0000256" key="4">
    <source>
        <dbReference type="ARBA" id="ARBA00023136"/>
    </source>
</evidence>
<dbReference type="GO" id="GO:0044183">
    <property type="term" value="F:protein folding chaperone"/>
    <property type="evidence" value="ECO:0007669"/>
    <property type="project" value="InterPro"/>
</dbReference>
<evidence type="ECO:0000313" key="6">
    <source>
        <dbReference type="EMBL" id="KAF2153073.1"/>
    </source>
</evidence>
<accession>A0A9P4MHE1</accession>